<evidence type="ECO:0000313" key="2">
    <source>
        <dbReference type="Proteomes" id="UP001302494"/>
    </source>
</evidence>
<dbReference type="EMBL" id="CP116968">
    <property type="protein sequence ID" value="WNM63657.1"/>
    <property type="molecule type" value="Genomic_DNA"/>
</dbReference>
<dbReference type="AlphaFoldDB" id="A0AA96JX70"/>
<protein>
    <submittedName>
        <fullName evidence="1">DUF211 domain-containing protein</fullName>
    </submittedName>
</protein>
<dbReference type="PANTHER" id="PTHR42240">
    <property type="entry name" value="DUF211 DOMAIN-CONTAINING PROTEIN"/>
    <property type="match status" value="1"/>
</dbReference>
<dbReference type="KEGG" id="nneo:PQG83_07855"/>
<reference evidence="1 2" key="1">
    <citation type="submission" date="2023-01" db="EMBL/GenBank/DDBJ databases">
        <title>Cultivation and genomic characterization of new, ubiquitous marine nitrite-oxidizing bacteria from the Nitrospirales.</title>
        <authorList>
            <person name="Mueller A.J."/>
            <person name="Daebeler A."/>
            <person name="Herbold C.W."/>
            <person name="Kirkegaard R.H."/>
            <person name="Daims H."/>
        </authorList>
    </citation>
    <scope>NUCLEOTIDE SEQUENCE [LARGE SCALE GENOMIC DNA]</scope>
    <source>
        <strain evidence="1 2">DK</strain>
    </source>
</reference>
<dbReference type="PANTHER" id="PTHR42240:SF1">
    <property type="entry name" value="DUF211 DOMAIN-CONTAINING PROTEIN"/>
    <property type="match status" value="1"/>
</dbReference>
<dbReference type="Proteomes" id="UP001302494">
    <property type="component" value="Chromosome"/>
</dbReference>
<dbReference type="InterPro" id="IPR023129">
    <property type="entry name" value="MTH889-like_dom_sf"/>
</dbReference>
<organism evidence="1 2">
    <name type="scientific">Candidatus Nitrospira neomarina</name>
    <dbReference type="NCBI Taxonomy" id="3020899"/>
    <lineage>
        <taxon>Bacteria</taxon>
        <taxon>Pseudomonadati</taxon>
        <taxon>Nitrospirota</taxon>
        <taxon>Nitrospiria</taxon>
        <taxon>Nitrospirales</taxon>
        <taxon>Nitrospiraceae</taxon>
        <taxon>Nitrospira</taxon>
    </lineage>
</organism>
<dbReference type="SUPFAM" id="SSF160363">
    <property type="entry name" value="MTH889-like"/>
    <property type="match status" value="1"/>
</dbReference>
<dbReference type="Pfam" id="PF02680">
    <property type="entry name" value="DUF211"/>
    <property type="match status" value="1"/>
</dbReference>
<name>A0AA96JX70_9BACT</name>
<sequence>MVHIKRIVLDVLKPHNPNALDFTTAIAEKVPGCRIKLTVSAMDEKTETVLLIIEGKNVPFSAITEAISSLGGSIHSIDEVDVENGPVDT</sequence>
<proteinExistence type="predicted"/>
<evidence type="ECO:0000313" key="1">
    <source>
        <dbReference type="EMBL" id="WNM63657.1"/>
    </source>
</evidence>
<dbReference type="Gene3D" id="3.30.70.1340">
    <property type="entry name" value="MTH889-like domain"/>
    <property type="match status" value="1"/>
</dbReference>
<dbReference type="InterPro" id="IPR003831">
    <property type="entry name" value="DUF211"/>
</dbReference>
<accession>A0AA96JX70</accession>
<dbReference type="RefSeq" id="WP_312748346.1">
    <property type="nucleotide sequence ID" value="NZ_CP116968.1"/>
</dbReference>
<gene>
    <name evidence="1" type="ORF">PQG83_07855</name>
</gene>
<keyword evidence="2" id="KW-1185">Reference proteome</keyword>